<keyword evidence="3" id="KW-1015">Disulfide bond</keyword>
<feature type="compositionally biased region" description="Low complexity" evidence="4">
    <location>
        <begin position="18"/>
        <end position="31"/>
    </location>
</feature>
<dbReference type="eggNOG" id="COG1520">
    <property type="taxonomic scope" value="Bacteria"/>
</dbReference>
<dbReference type="PANTHER" id="PTHR42754">
    <property type="entry name" value="ENDOGLUCANASE"/>
    <property type="match status" value="1"/>
</dbReference>
<keyword evidence="1" id="KW-0732">Signal</keyword>
<dbReference type="Pfam" id="PF13948">
    <property type="entry name" value="DUF4215"/>
    <property type="match status" value="2"/>
</dbReference>
<dbReference type="NCBIfam" id="TIGR02232">
    <property type="entry name" value="myxo_disulf_rpt"/>
    <property type="match status" value="5"/>
</dbReference>
<name>A6FZK9_9BACT</name>
<keyword evidence="6" id="KW-1185">Reference proteome</keyword>
<dbReference type="RefSeq" id="WP_006969908.1">
    <property type="nucleotide sequence ID" value="NZ_ABCS01000007.1"/>
</dbReference>
<dbReference type="EMBL" id="ABCS01000007">
    <property type="protein sequence ID" value="EDM80815.1"/>
    <property type="molecule type" value="Genomic_DNA"/>
</dbReference>
<dbReference type="InterPro" id="IPR011043">
    <property type="entry name" value="Gal_Oxase/kelch_b-propeller"/>
</dbReference>
<proteinExistence type="predicted"/>
<sequence>MLAAAGCSGDDLTEVVGDEASTTGTDTADTGTETDTETDTDSESESETTGMPCPAGTEDCPCTAQGECDPGLSCVGGTCTPEVPPQCGNDIVEGDEECDDGNFVDDDGCTNACTLPACGDGVVQAGEGCDDGNTVDEDECTNACALPTCGDGILQAGEECDDADPVDEDECTTACTLPVCGDGYIQLGEGEECDDGNFEDDDACPSTCLPATCGDGFVWAGQEECDDGDNGVETDACLSGCVAASCGDALVWEGVEACDDGNDAPADGCNPDCVESGSVRWEQVLDTGPDSCDYFLGVASASLDGVVAVGSTNKVSDVLADCQIVVRSYTADGTLIWTDSPLTGPNCDEAWSVAVDDDGRVWVAGFVYDPVNERDQWLAVYAPDGEQQWSQTYDSGLSDWAYGVAIDSAGRGVMVGAEQSATLGFDLRVRVVTDSGVTAWTSLIDDATTDFARDVTTFGDTTYIAGFAGPAGDEDGLVLALDLEGNSLWSQLHAGAAAGTDRFGGVAVNAGGEVVSVGFETGPVYHDVVVKKHAPGGAPVWTEVWDNPDLNWGDRAQEVTIDSLGAIVVAGQTWTAGQDFDDYDTWLRKYDTDGNELWTRTEAGPVDGEDVWWAVAAAPNDDLLVAGTMTSETGCKDAVLRRYAP</sequence>
<evidence type="ECO:0000313" key="5">
    <source>
        <dbReference type="EMBL" id="EDM80815.1"/>
    </source>
</evidence>
<protein>
    <submittedName>
        <fullName evidence="5">Putative lipoprotein</fullName>
    </submittedName>
</protein>
<dbReference type="SUPFAM" id="SSF50965">
    <property type="entry name" value="Galactose oxidase, central domain"/>
    <property type="match status" value="1"/>
</dbReference>
<dbReference type="PANTHER" id="PTHR42754:SF1">
    <property type="entry name" value="LIPOPROTEIN"/>
    <property type="match status" value="1"/>
</dbReference>
<keyword evidence="5" id="KW-0449">Lipoprotein</keyword>
<evidence type="ECO:0000256" key="4">
    <source>
        <dbReference type="SAM" id="MobiDB-lite"/>
    </source>
</evidence>
<dbReference type="Gene3D" id="2.80.10.50">
    <property type="match status" value="1"/>
</dbReference>
<keyword evidence="2" id="KW-0677">Repeat</keyword>
<feature type="compositionally biased region" description="Acidic residues" evidence="4">
    <location>
        <begin position="32"/>
        <end position="46"/>
    </location>
</feature>
<dbReference type="Proteomes" id="UP000005801">
    <property type="component" value="Unassembled WGS sequence"/>
</dbReference>
<evidence type="ECO:0000256" key="1">
    <source>
        <dbReference type="ARBA" id="ARBA00022729"/>
    </source>
</evidence>
<dbReference type="AlphaFoldDB" id="A6FZK9"/>
<evidence type="ECO:0000313" key="6">
    <source>
        <dbReference type="Proteomes" id="UP000005801"/>
    </source>
</evidence>
<evidence type="ECO:0000256" key="2">
    <source>
        <dbReference type="ARBA" id="ARBA00022737"/>
    </source>
</evidence>
<dbReference type="eggNOG" id="COG5184">
    <property type="taxonomic scope" value="Bacteria"/>
</dbReference>
<feature type="region of interest" description="Disordered" evidence="4">
    <location>
        <begin position="1"/>
        <end position="53"/>
    </location>
</feature>
<dbReference type="InterPro" id="IPR011936">
    <property type="entry name" value="Myxo_disulph_rpt"/>
</dbReference>
<gene>
    <name evidence="5" type="ORF">PPSIR1_27933</name>
</gene>
<dbReference type="STRING" id="391625.PPSIR1_27933"/>
<evidence type="ECO:0000256" key="3">
    <source>
        <dbReference type="ARBA" id="ARBA00023157"/>
    </source>
</evidence>
<organism evidence="5 6">
    <name type="scientific">Plesiocystis pacifica SIR-1</name>
    <dbReference type="NCBI Taxonomy" id="391625"/>
    <lineage>
        <taxon>Bacteria</taxon>
        <taxon>Pseudomonadati</taxon>
        <taxon>Myxococcota</taxon>
        <taxon>Polyangia</taxon>
        <taxon>Nannocystales</taxon>
        <taxon>Nannocystaceae</taxon>
        <taxon>Plesiocystis</taxon>
    </lineage>
</organism>
<reference evidence="5 6" key="1">
    <citation type="submission" date="2007-06" db="EMBL/GenBank/DDBJ databases">
        <authorList>
            <person name="Shimkets L."/>
            <person name="Ferriera S."/>
            <person name="Johnson J."/>
            <person name="Kravitz S."/>
            <person name="Beeson K."/>
            <person name="Sutton G."/>
            <person name="Rogers Y.-H."/>
            <person name="Friedman R."/>
            <person name="Frazier M."/>
            <person name="Venter J.C."/>
        </authorList>
    </citation>
    <scope>NUCLEOTIDE SEQUENCE [LARGE SCALE GENOMIC DNA]</scope>
    <source>
        <strain evidence="5 6">SIR-1</strain>
    </source>
</reference>
<comment type="caution">
    <text evidence="5">The sequence shown here is derived from an EMBL/GenBank/DDBJ whole genome shotgun (WGS) entry which is preliminary data.</text>
</comment>
<accession>A6FZK9</accession>